<dbReference type="KEGG" id="mno:Mnod_5933"/>
<feature type="compositionally biased region" description="Low complexity" evidence="1">
    <location>
        <begin position="38"/>
        <end position="51"/>
    </location>
</feature>
<evidence type="ECO:0000313" key="3">
    <source>
        <dbReference type="Proteomes" id="UP000008207"/>
    </source>
</evidence>
<gene>
    <name evidence="2" type="ordered locus">Mnod_5933</name>
</gene>
<evidence type="ECO:0000256" key="1">
    <source>
        <dbReference type="SAM" id="MobiDB-lite"/>
    </source>
</evidence>
<name>B8ISW2_METNO</name>
<accession>B8ISW2</accession>
<keyword evidence="3" id="KW-1185">Reference proteome</keyword>
<evidence type="ECO:0000313" key="2">
    <source>
        <dbReference type="EMBL" id="ACL60761.1"/>
    </source>
</evidence>
<organism evidence="2 3">
    <name type="scientific">Methylobacterium nodulans (strain LMG 21967 / CNCM I-2342 / ORS 2060)</name>
    <dbReference type="NCBI Taxonomy" id="460265"/>
    <lineage>
        <taxon>Bacteria</taxon>
        <taxon>Pseudomonadati</taxon>
        <taxon>Pseudomonadota</taxon>
        <taxon>Alphaproteobacteria</taxon>
        <taxon>Hyphomicrobiales</taxon>
        <taxon>Methylobacteriaceae</taxon>
        <taxon>Methylobacterium</taxon>
    </lineage>
</organism>
<proteinExistence type="predicted"/>
<reference evidence="2 3" key="1">
    <citation type="submission" date="2009-01" db="EMBL/GenBank/DDBJ databases">
        <title>Complete sequence of chromosome of Methylobacterium nodulans ORS 2060.</title>
        <authorList>
            <consortium name="US DOE Joint Genome Institute"/>
            <person name="Lucas S."/>
            <person name="Copeland A."/>
            <person name="Lapidus A."/>
            <person name="Glavina del Rio T."/>
            <person name="Dalin E."/>
            <person name="Tice H."/>
            <person name="Bruce D."/>
            <person name="Goodwin L."/>
            <person name="Pitluck S."/>
            <person name="Sims D."/>
            <person name="Brettin T."/>
            <person name="Detter J.C."/>
            <person name="Han C."/>
            <person name="Larimer F."/>
            <person name="Land M."/>
            <person name="Hauser L."/>
            <person name="Kyrpides N."/>
            <person name="Ivanova N."/>
            <person name="Marx C.J."/>
            <person name="Richardson P."/>
        </authorList>
    </citation>
    <scope>NUCLEOTIDE SEQUENCE [LARGE SCALE GENOMIC DNA]</scope>
    <source>
        <strain evidence="3">LMG 21967 / CNCM I-2342 / ORS 2060</strain>
    </source>
</reference>
<dbReference type="AlphaFoldDB" id="B8ISW2"/>
<feature type="region of interest" description="Disordered" evidence="1">
    <location>
        <begin position="30"/>
        <end position="51"/>
    </location>
</feature>
<dbReference type="HOGENOM" id="CLU_3100722_0_0_5"/>
<dbReference type="Proteomes" id="UP000008207">
    <property type="component" value="Chromosome"/>
</dbReference>
<protein>
    <submittedName>
        <fullName evidence="2">Uncharacterized protein</fullName>
    </submittedName>
</protein>
<sequence length="51" mass="5289">MRYLFEDLAFLLKLTLVASCGLWLVGARAADAPSVRGSAPAVTASSPAPAR</sequence>
<dbReference type="EMBL" id="CP001349">
    <property type="protein sequence ID" value="ACL60761.1"/>
    <property type="molecule type" value="Genomic_DNA"/>
</dbReference>
<dbReference type="RefSeq" id="WP_015932356.1">
    <property type="nucleotide sequence ID" value="NC_011894.1"/>
</dbReference>